<dbReference type="Proteomes" id="UP000256727">
    <property type="component" value="Unassembled WGS sequence"/>
</dbReference>
<dbReference type="RefSeq" id="WP_115931221.1">
    <property type="nucleotide sequence ID" value="NZ_QREH01000001.1"/>
</dbReference>
<comment type="caution">
    <text evidence="4">The sequence shown here is derived from an EMBL/GenBank/DDBJ whole genome shotgun (WGS) entry which is preliminary data.</text>
</comment>
<organism evidence="4 5">
    <name type="scientific">Citricoccus muralis</name>
    <dbReference type="NCBI Taxonomy" id="169134"/>
    <lineage>
        <taxon>Bacteria</taxon>
        <taxon>Bacillati</taxon>
        <taxon>Actinomycetota</taxon>
        <taxon>Actinomycetes</taxon>
        <taxon>Micrococcales</taxon>
        <taxon>Micrococcaceae</taxon>
        <taxon>Citricoccus</taxon>
    </lineage>
</organism>
<evidence type="ECO:0000259" key="3">
    <source>
        <dbReference type="Pfam" id="PF13649"/>
    </source>
</evidence>
<dbReference type="InterPro" id="IPR023149">
    <property type="entry name" value="Trans_acon_MeTrfase_C"/>
</dbReference>
<feature type="domain" description="Methyltransferase" evidence="3">
    <location>
        <begin position="37"/>
        <end position="134"/>
    </location>
</feature>
<dbReference type="Gene3D" id="3.40.50.150">
    <property type="entry name" value="Vaccinia Virus protein VP39"/>
    <property type="match status" value="1"/>
</dbReference>
<gene>
    <name evidence="4" type="ORF">C8E99_0831</name>
</gene>
<dbReference type="Gene3D" id="1.10.150.290">
    <property type="entry name" value="S-adenosyl-L-methionine-dependent methyltransferases"/>
    <property type="match status" value="1"/>
</dbReference>
<sequence length="284" mass="31933">MQDFTWDPQQYTVFADRRARPFRDLTARVRATDPKVVVDLGCGPGNMTRTLAERWPGARVIGLDSSADMVASAQQMAAESGGADGLQNLEFAQVDAERWAPDAEVDVIVSNAMLQWIPDHRQLVRGWLEALKPGAWFAVQVPGNFAAPSHATIAEMSRRPEFEDALEGVVERESVYTTDEYLETLIGAGFEADIWETTYSQPLSGPDPVYDWVRGAALRPSLQRLEAADRRDGTNLQERYIEEYRRIMRASYPTYTTPEGVRLTDYPFRRIFIVGVKNDLSPSI</sequence>
<dbReference type="InterPro" id="IPR029063">
    <property type="entry name" value="SAM-dependent_MTases_sf"/>
</dbReference>
<keyword evidence="5" id="KW-1185">Reference proteome</keyword>
<dbReference type="OrthoDB" id="9795085at2"/>
<dbReference type="CDD" id="cd02440">
    <property type="entry name" value="AdoMet_MTases"/>
    <property type="match status" value="1"/>
</dbReference>
<dbReference type="PANTHER" id="PTHR43861:SF1">
    <property type="entry name" value="TRANS-ACONITATE 2-METHYLTRANSFERASE"/>
    <property type="match status" value="1"/>
</dbReference>
<dbReference type="EMBL" id="QREH01000001">
    <property type="protein sequence ID" value="REE03031.1"/>
    <property type="molecule type" value="Genomic_DNA"/>
</dbReference>
<accession>A0A3D9L9J2</accession>
<keyword evidence="1 4" id="KW-0489">Methyltransferase</keyword>
<dbReference type="PANTHER" id="PTHR43861">
    <property type="entry name" value="TRANS-ACONITATE 2-METHYLTRANSFERASE-RELATED"/>
    <property type="match status" value="1"/>
</dbReference>
<dbReference type="AlphaFoldDB" id="A0A3D9L9J2"/>
<reference evidence="4 5" key="1">
    <citation type="submission" date="2018-07" db="EMBL/GenBank/DDBJ databases">
        <title>Sequencing the genomes of 1000 actinobacteria strains.</title>
        <authorList>
            <person name="Klenk H.-P."/>
        </authorList>
    </citation>
    <scope>NUCLEOTIDE SEQUENCE [LARGE SCALE GENOMIC DNA]</scope>
    <source>
        <strain evidence="4 5">DSM 14442</strain>
    </source>
</reference>
<evidence type="ECO:0000313" key="4">
    <source>
        <dbReference type="EMBL" id="REE03031.1"/>
    </source>
</evidence>
<protein>
    <submittedName>
        <fullName evidence="4">Trans-aconitate 2-methyltransferase</fullName>
    </submittedName>
</protein>
<dbReference type="GO" id="GO:0032259">
    <property type="term" value="P:methylation"/>
    <property type="evidence" value="ECO:0007669"/>
    <property type="project" value="UniProtKB-KW"/>
</dbReference>
<dbReference type="GO" id="GO:0030798">
    <property type="term" value="F:trans-aconitate 2-methyltransferase activity"/>
    <property type="evidence" value="ECO:0007669"/>
    <property type="project" value="InterPro"/>
</dbReference>
<evidence type="ECO:0000256" key="2">
    <source>
        <dbReference type="ARBA" id="ARBA00022679"/>
    </source>
</evidence>
<evidence type="ECO:0000313" key="5">
    <source>
        <dbReference type="Proteomes" id="UP000256727"/>
    </source>
</evidence>
<keyword evidence="2 4" id="KW-0808">Transferase</keyword>
<name>A0A3D9L9J2_9MICC</name>
<dbReference type="InterPro" id="IPR041698">
    <property type="entry name" value="Methyltransf_25"/>
</dbReference>
<evidence type="ECO:0000256" key="1">
    <source>
        <dbReference type="ARBA" id="ARBA00022603"/>
    </source>
</evidence>
<proteinExistence type="predicted"/>
<dbReference type="Pfam" id="PF13649">
    <property type="entry name" value="Methyltransf_25"/>
    <property type="match status" value="1"/>
</dbReference>
<dbReference type="SUPFAM" id="SSF53335">
    <property type="entry name" value="S-adenosyl-L-methionine-dependent methyltransferases"/>
    <property type="match status" value="1"/>
</dbReference>